<evidence type="ECO:0000259" key="3">
    <source>
        <dbReference type="Pfam" id="PF01408"/>
    </source>
</evidence>
<feature type="signal peptide" evidence="2">
    <location>
        <begin position="1"/>
        <end position="22"/>
    </location>
</feature>
<dbReference type="OrthoDB" id="2129491at2759"/>
<organism evidence="5 6">
    <name type="scientific">Zopfia rhizophila CBS 207.26</name>
    <dbReference type="NCBI Taxonomy" id="1314779"/>
    <lineage>
        <taxon>Eukaryota</taxon>
        <taxon>Fungi</taxon>
        <taxon>Dikarya</taxon>
        <taxon>Ascomycota</taxon>
        <taxon>Pezizomycotina</taxon>
        <taxon>Dothideomycetes</taxon>
        <taxon>Dothideomycetes incertae sedis</taxon>
        <taxon>Zopfiaceae</taxon>
        <taxon>Zopfia</taxon>
    </lineage>
</organism>
<evidence type="ECO:0000313" key="6">
    <source>
        <dbReference type="Proteomes" id="UP000800200"/>
    </source>
</evidence>
<dbReference type="SUPFAM" id="SSF51735">
    <property type="entry name" value="NAD(P)-binding Rossmann-fold domains"/>
    <property type="match status" value="1"/>
</dbReference>
<sequence length="332" mass="36772">MISFGIIGTGWITASFIAGAHATSKWNLATVYSRSAESAKHFAAKYDQKINIHTEISSLATDPSISAVYIASPNSYHYKHAKEILEGGKHVILEKPATSNAKELDELFKIAKEKGVFLIEAYRHIHEVNFKILKGNLPRLGKIYGASLNYAQYSSRYDNALKGEVPNIFNLEYAGGALVDLGVYCIAAAVELFGEPRQSQYFPVMIPTGADGGGNLILTYDNFSVSINASKIWNSEVPSEVYGEKGTLVVPTITDIARVVYLDPKKKGEREELGKEKEKEHLNLKEEAAEYARVIEEMDLEAVKKYEKVSRGVIKVTEGCRRANGLLFPMEK</sequence>
<dbReference type="InterPro" id="IPR036291">
    <property type="entry name" value="NAD(P)-bd_dom_sf"/>
</dbReference>
<feature type="chain" id="PRO_5025680330" evidence="2">
    <location>
        <begin position="23"/>
        <end position="332"/>
    </location>
</feature>
<feature type="domain" description="Gfo/Idh/MocA-like oxidoreductase N-terminal" evidence="3">
    <location>
        <begin position="3"/>
        <end position="120"/>
    </location>
</feature>
<proteinExistence type="inferred from homology"/>
<keyword evidence="2" id="KW-0732">Signal</keyword>
<dbReference type="Gene3D" id="3.40.50.720">
    <property type="entry name" value="NAD(P)-binding Rossmann-like Domain"/>
    <property type="match status" value="1"/>
</dbReference>
<dbReference type="Pfam" id="PF22725">
    <property type="entry name" value="GFO_IDH_MocA_C3"/>
    <property type="match status" value="1"/>
</dbReference>
<dbReference type="PANTHER" id="PTHR43054">
    <property type="match status" value="1"/>
</dbReference>
<gene>
    <name evidence="5" type="ORF">K469DRAFT_587865</name>
</gene>
<dbReference type="Proteomes" id="UP000800200">
    <property type="component" value="Unassembled WGS sequence"/>
</dbReference>
<feature type="domain" description="GFO/IDH/MocA-like oxidoreductase" evidence="4">
    <location>
        <begin position="139"/>
        <end position="248"/>
    </location>
</feature>
<dbReference type="EMBL" id="ML994650">
    <property type="protein sequence ID" value="KAF2182094.1"/>
    <property type="molecule type" value="Genomic_DNA"/>
</dbReference>
<evidence type="ECO:0000259" key="4">
    <source>
        <dbReference type="Pfam" id="PF22725"/>
    </source>
</evidence>
<dbReference type="Gene3D" id="3.30.360.10">
    <property type="entry name" value="Dihydrodipicolinate Reductase, domain 2"/>
    <property type="match status" value="1"/>
</dbReference>
<name>A0A6A6DRA5_9PEZI</name>
<dbReference type="InterPro" id="IPR055170">
    <property type="entry name" value="GFO_IDH_MocA-like_dom"/>
</dbReference>
<evidence type="ECO:0000313" key="5">
    <source>
        <dbReference type="EMBL" id="KAF2182094.1"/>
    </source>
</evidence>
<reference evidence="5" key="1">
    <citation type="journal article" date="2020" name="Stud. Mycol.">
        <title>101 Dothideomycetes genomes: a test case for predicting lifestyles and emergence of pathogens.</title>
        <authorList>
            <person name="Haridas S."/>
            <person name="Albert R."/>
            <person name="Binder M."/>
            <person name="Bloem J."/>
            <person name="Labutti K."/>
            <person name="Salamov A."/>
            <person name="Andreopoulos B."/>
            <person name="Baker S."/>
            <person name="Barry K."/>
            <person name="Bills G."/>
            <person name="Bluhm B."/>
            <person name="Cannon C."/>
            <person name="Castanera R."/>
            <person name="Culley D."/>
            <person name="Daum C."/>
            <person name="Ezra D."/>
            <person name="Gonzalez J."/>
            <person name="Henrissat B."/>
            <person name="Kuo A."/>
            <person name="Liang C."/>
            <person name="Lipzen A."/>
            <person name="Lutzoni F."/>
            <person name="Magnuson J."/>
            <person name="Mondo S."/>
            <person name="Nolan M."/>
            <person name="Ohm R."/>
            <person name="Pangilinan J."/>
            <person name="Park H.-J."/>
            <person name="Ramirez L."/>
            <person name="Alfaro M."/>
            <person name="Sun H."/>
            <person name="Tritt A."/>
            <person name="Yoshinaga Y."/>
            <person name="Zwiers L.-H."/>
            <person name="Turgeon B."/>
            <person name="Goodwin S."/>
            <person name="Spatafora J."/>
            <person name="Crous P."/>
            <person name="Grigoriev I."/>
        </authorList>
    </citation>
    <scope>NUCLEOTIDE SEQUENCE</scope>
    <source>
        <strain evidence="5">CBS 207.26</strain>
    </source>
</reference>
<dbReference type="Pfam" id="PF01408">
    <property type="entry name" value="GFO_IDH_MocA"/>
    <property type="match status" value="1"/>
</dbReference>
<evidence type="ECO:0000256" key="2">
    <source>
        <dbReference type="SAM" id="SignalP"/>
    </source>
</evidence>
<evidence type="ECO:0000256" key="1">
    <source>
        <dbReference type="ARBA" id="ARBA00010928"/>
    </source>
</evidence>
<dbReference type="AlphaFoldDB" id="A0A6A6DRA5"/>
<accession>A0A6A6DRA5</accession>
<comment type="similarity">
    <text evidence="1">Belongs to the Gfo/Idh/MocA family.</text>
</comment>
<dbReference type="SUPFAM" id="SSF55347">
    <property type="entry name" value="Glyceraldehyde-3-phosphate dehydrogenase-like, C-terminal domain"/>
    <property type="match status" value="1"/>
</dbReference>
<dbReference type="PANTHER" id="PTHR43054:SF1">
    <property type="entry name" value="SCYLLO-INOSITOL 2-DEHYDROGENASE (NADP(+)) IOLU"/>
    <property type="match status" value="1"/>
</dbReference>
<keyword evidence="6" id="KW-1185">Reference proteome</keyword>
<protein>
    <submittedName>
        <fullName evidence="5">Oxidoreductase-like protein</fullName>
    </submittedName>
</protein>
<dbReference type="GO" id="GO:0000166">
    <property type="term" value="F:nucleotide binding"/>
    <property type="evidence" value="ECO:0007669"/>
    <property type="project" value="InterPro"/>
</dbReference>
<dbReference type="InterPro" id="IPR000683">
    <property type="entry name" value="Gfo/Idh/MocA-like_OxRdtase_N"/>
</dbReference>